<keyword evidence="8" id="KW-1185">Reference proteome</keyword>
<dbReference type="InterPro" id="IPR004166">
    <property type="entry name" value="a-kinase_dom"/>
</dbReference>
<dbReference type="SMART" id="SM00811">
    <property type="entry name" value="Alpha_kinase"/>
    <property type="match status" value="1"/>
</dbReference>
<dbReference type="CDD" id="cd17508">
    <property type="entry name" value="Alpha_kinase"/>
    <property type="match status" value="1"/>
</dbReference>
<keyword evidence="3" id="KW-0547">Nucleotide-binding</keyword>
<gene>
    <name evidence="7" type="ORF">THAOC_13129</name>
</gene>
<evidence type="ECO:0000256" key="1">
    <source>
        <dbReference type="ARBA" id="ARBA00022527"/>
    </source>
</evidence>
<evidence type="ECO:0000313" key="8">
    <source>
        <dbReference type="Proteomes" id="UP000266841"/>
    </source>
</evidence>
<dbReference type="PANTHER" id="PTHR45992:SF11">
    <property type="entry name" value="ALPHA-TYPE PROTEIN KINASE DOMAIN-CONTAINING PROTEIN"/>
    <property type="match status" value="1"/>
</dbReference>
<comment type="caution">
    <text evidence="7">The sequence shown here is derived from an EMBL/GenBank/DDBJ whole genome shotgun (WGS) entry which is preliminary data.</text>
</comment>
<dbReference type="EMBL" id="AGNL01015350">
    <property type="protein sequence ID" value="EJK65973.1"/>
    <property type="molecule type" value="Genomic_DNA"/>
</dbReference>
<dbReference type="InterPro" id="IPR011009">
    <property type="entry name" value="Kinase-like_dom_sf"/>
</dbReference>
<accession>K0SIB4</accession>
<dbReference type="PROSITE" id="PS51158">
    <property type="entry name" value="ALPHA_KINASE"/>
    <property type="match status" value="1"/>
</dbReference>
<reference evidence="7 8" key="1">
    <citation type="journal article" date="2012" name="Genome Biol.">
        <title>Genome and low-iron response of an oceanic diatom adapted to chronic iron limitation.</title>
        <authorList>
            <person name="Lommer M."/>
            <person name="Specht M."/>
            <person name="Roy A.S."/>
            <person name="Kraemer L."/>
            <person name="Andreson R."/>
            <person name="Gutowska M.A."/>
            <person name="Wolf J."/>
            <person name="Bergner S.V."/>
            <person name="Schilhabel M.B."/>
            <person name="Klostermeier U.C."/>
            <person name="Beiko R.G."/>
            <person name="Rosenstiel P."/>
            <person name="Hippler M."/>
            <person name="Laroche J."/>
        </authorList>
    </citation>
    <scope>NUCLEOTIDE SEQUENCE [LARGE SCALE GENOMIC DNA]</scope>
    <source>
        <strain evidence="7 8">CCMP1005</strain>
    </source>
</reference>
<protein>
    <recommendedName>
        <fullName evidence="6">Alpha-type protein kinase domain-containing protein</fullName>
    </recommendedName>
</protein>
<proteinExistence type="predicted"/>
<dbReference type="GO" id="GO:0005524">
    <property type="term" value="F:ATP binding"/>
    <property type="evidence" value="ECO:0007669"/>
    <property type="project" value="UniProtKB-KW"/>
</dbReference>
<evidence type="ECO:0000259" key="6">
    <source>
        <dbReference type="PROSITE" id="PS51158"/>
    </source>
</evidence>
<keyword evidence="2" id="KW-0808">Transferase</keyword>
<dbReference type="GO" id="GO:0004674">
    <property type="term" value="F:protein serine/threonine kinase activity"/>
    <property type="evidence" value="ECO:0007669"/>
    <property type="project" value="UniProtKB-KW"/>
</dbReference>
<sequence length="361" mass="41957">MVTTATEYGCHTFIRKSTLKAGEMSSAFQDMSRLMSESKLTVTDVKTKRQLTYRDLDREPKSEVDIYSPSDDEWEKYSRIQKTVYNRNTGGWENIKVRNFNNVRLRGVAVRKLIFGEGRERAVRRVREIGKEGTFIGPELVGKESLYVEDESGSISFHKTFCKVQQLAQKMAERFNRRLLALPGVDRKNTLIINFLDCHVMVLPSDDSPTKFLHVEKMLDHTKYKKWNTNAGMVDKSSSSFEVERFSTSPDCPFTIDEIPQAFSHFTYINSGRKFLICDLQGVLNTKSNPPVFEMTDPAIHYRKMTSRRDFGRTDRGQEGIDHFLRTYKSYEFSKLLSRQFIKDPFKRESIESEDTEDILF</sequence>
<feature type="domain" description="Alpha-type protein kinase" evidence="6">
    <location>
        <begin position="84"/>
        <end position="342"/>
    </location>
</feature>
<dbReference type="Proteomes" id="UP000266841">
    <property type="component" value="Unassembled WGS sequence"/>
</dbReference>
<keyword evidence="4" id="KW-0418">Kinase</keyword>
<evidence type="ECO:0000256" key="3">
    <source>
        <dbReference type="ARBA" id="ARBA00022741"/>
    </source>
</evidence>
<evidence type="ECO:0000256" key="5">
    <source>
        <dbReference type="ARBA" id="ARBA00022840"/>
    </source>
</evidence>
<organism evidence="7 8">
    <name type="scientific">Thalassiosira oceanica</name>
    <name type="common">Marine diatom</name>
    <dbReference type="NCBI Taxonomy" id="159749"/>
    <lineage>
        <taxon>Eukaryota</taxon>
        <taxon>Sar</taxon>
        <taxon>Stramenopiles</taxon>
        <taxon>Ochrophyta</taxon>
        <taxon>Bacillariophyta</taxon>
        <taxon>Coscinodiscophyceae</taxon>
        <taxon>Thalassiosirophycidae</taxon>
        <taxon>Thalassiosirales</taxon>
        <taxon>Thalassiosiraceae</taxon>
        <taxon>Thalassiosira</taxon>
    </lineage>
</organism>
<dbReference type="InterPro" id="IPR051852">
    <property type="entry name" value="Alpha-type_PK"/>
</dbReference>
<dbReference type="OMA" id="VETRTWH"/>
<dbReference type="AlphaFoldDB" id="K0SIB4"/>
<evidence type="ECO:0000256" key="4">
    <source>
        <dbReference type="ARBA" id="ARBA00022777"/>
    </source>
</evidence>
<dbReference type="Pfam" id="PF02816">
    <property type="entry name" value="Alpha_kinase"/>
    <property type="match status" value="1"/>
</dbReference>
<dbReference type="OrthoDB" id="43049at2759"/>
<dbReference type="PANTHER" id="PTHR45992">
    <property type="entry name" value="EUKARYOTIC ELONGATION FACTOR 2 KINASE-RELATED"/>
    <property type="match status" value="1"/>
</dbReference>
<dbReference type="Gene3D" id="3.20.200.10">
    <property type="entry name" value="MHCK/EF2 kinase"/>
    <property type="match status" value="1"/>
</dbReference>
<keyword evidence="1" id="KW-0723">Serine/threonine-protein kinase</keyword>
<dbReference type="SUPFAM" id="SSF56112">
    <property type="entry name" value="Protein kinase-like (PK-like)"/>
    <property type="match status" value="1"/>
</dbReference>
<keyword evidence="5" id="KW-0067">ATP-binding</keyword>
<evidence type="ECO:0000256" key="2">
    <source>
        <dbReference type="ARBA" id="ARBA00022679"/>
    </source>
</evidence>
<name>K0SIB4_THAOC</name>
<evidence type="ECO:0000313" key="7">
    <source>
        <dbReference type="EMBL" id="EJK65973.1"/>
    </source>
</evidence>